<dbReference type="Proteomes" id="UP000000763">
    <property type="component" value="Chromosome 8"/>
</dbReference>
<protein>
    <submittedName>
        <fullName evidence="3">Uncharacterized protein</fullName>
    </submittedName>
</protein>
<evidence type="ECO:0000313" key="2">
    <source>
        <dbReference type="EMBL" id="BAD08869.1"/>
    </source>
</evidence>
<name>Q7EZS4_ORYSJ</name>
<evidence type="ECO:0000313" key="3">
    <source>
        <dbReference type="EMBL" id="BAD09635.1"/>
    </source>
</evidence>
<reference evidence="4" key="3">
    <citation type="journal article" date="2005" name="Nature">
        <title>The map-based sequence of the rice genome.</title>
        <authorList>
            <consortium name="International rice genome sequencing project (IRGSP)"/>
            <person name="Matsumoto T."/>
            <person name="Wu J."/>
            <person name="Kanamori H."/>
            <person name="Katayose Y."/>
            <person name="Fujisawa M."/>
            <person name="Namiki N."/>
            <person name="Mizuno H."/>
            <person name="Yamamoto K."/>
            <person name="Antonio B.A."/>
            <person name="Baba T."/>
            <person name="Sakata K."/>
            <person name="Nagamura Y."/>
            <person name="Aoki H."/>
            <person name="Arikawa K."/>
            <person name="Arita K."/>
            <person name="Bito T."/>
            <person name="Chiden Y."/>
            <person name="Fujitsuka N."/>
            <person name="Fukunaka R."/>
            <person name="Hamada M."/>
            <person name="Harada C."/>
            <person name="Hayashi A."/>
            <person name="Hijishita S."/>
            <person name="Honda M."/>
            <person name="Hosokawa S."/>
            <person name="Ichikawa Y."/>
            <person name="Idonuma A."/>
            <person name="Iijima M."/>
            <person name="Ikeda M."/>
            <person name="Ikeno M."/>
            <person name="Ito K."/>
            <person name="Ito S."/>
            <person name="Ito T."/>
            <person name="Ito Y."/>
            <person name="Ito Y."/>
            <person name="Iwabuchi A."/>
            <person name="Kamiya K."/>
            <person name="Karasawa W."/>
            <person name="Kurita K."/>
            <person name="Katagiri S."/>
            <person name="Kikuta A."/>
            <person name="Kobayashi H."/>
            <person name="Kobayashi N."/>
            <person name="Machita K."/>
            <person name="Maehara T."/>
            <person name="Masukawa M."/>
            <person name="Mizubayashi T."/>
            <person name="Mukai Y."/>
            <person name="Nagasaki H."/>
            <person name="Nagata Y."/>
            <person name="Naito S."/>
            <person name="Nakashima M."/>
            <person name="Nakama Y."/>
            <person name="Nakamichi Y."/>
            <person name="Nakamura M."/>
            <person name="Meguro A."/>
            <person name="Negishi M."/>
            <person name="Ohta I."/>
            <person name="Ohta T."/>
            <person name="Okamoto M."/>
            <person name="Ono N."/>
            <person name="Saji S."/>
            <person name="Sakaguchi M."/>
            <person name="Sakai K."/>
            <person name="Shibata M."/>
            <person name="Shimokawa T."/>
            <person name="Song J."/>
            <person name="Takazaki Y."/>
            <person name="Terasawa K."/>
            <person name="Tsugane M."/>
            <person name="Tsuji K."/>
            <person name="Ueda S."/>
            <person name="Waki K."/>
            <person name="Yamagata H."/>
            <person name="Yamamoto M."/>
            <person name="Yamamoto S."/>
            <person name="Yamane H."/>
            <person name="Yoshiki S."/>
            <person name="Yoshihara R."/>
            <person name="Yukawa K."/>
            <person name="Zhong H."/>
            <person name="Yano M."/>
            <person name="Yuan Q."/>
            <person name="Ouyang S."/>
            <person name="Liu J."/>
            <person name="Jones K.M."/>
            <person name="Gansberger K."/>
            <person name="Moffat K."/>
            <person name="Hill J."/>
            <person name="Bera J."/>
            <person name="Fadrosh D."/>
            <person name="Jin S."/>
            <person name="Johri S."/>
            <person name="Kim M."/>
            <person name="Overton L."/>
            <person name="Reardon M."/>
            <person name="Tsitrin T."/>
            <person name="Vuong H."/>
            <person name="Weaver B."/>
            <person name="Ciecko A."/>
            <person name="Tallon L."/>
            <person name="Jackson J."/>
            <person name="Pai G."/>
            <person name="Aken S.V."/>
            <person name="Utterback T."/>
            <person name="Reidmuller S."/>
            <person name="Feldblyum T."/>
            <person name="Hsiao J."/>
            <person name="Zismann V."/>
            <person name="Iobst S."/>
            <person name="de Vazeille A.R."/>
            <person name="Buell C.R."/>
            <person name="Ying K."/>
            <person name="Li Y."/>
            <person name="Lu T."/>
            <person name="Huang Y."/>
            <person name="Zhao Q."/>
            <person name="Feng Q."/>
            <person name="Zhang L."/>
            <person name="Zhu J."/>
            <person name="Weng Q."/>
            <person name="Mu J."/>
            <person name="Lu Y."/>
            <person name="Fan D."/>
            <person name="Liu Y."/>
            <person name="Guan J."/>
            <person name="Zhang Y."/>
            <person name="Yu S."/>
            <person name="Liu X."/>
            <person name="Zhang Y."/>
            <person name="Hong G."/>
            <person name="Han B."/>
            <person name="Choisne N."/>
            <person name="Demange N."/>
            <person name="Orjeda G."/>
            <person name="Samain S."/>
            <person name="Cattolico L."/>
            <person name="Pelletier E."/>
            <person name="Couloux A."/>
            <person name="Segurens B."/>
            <person name="Wincker P."/>
            <person name="D'Hont A."/>
            <person name="Scarpelli C."/>
            <person name="Weissenbach J."/>
            <person name="Salanoubat M."/>
            <person name="Quetier F."/>
            <person name="Yu Y."/>
            <person name="Kim H.R."/>
            <person name="Rambo T."/>
            <person name="Currie J."/>
            <person name="Collura K."/>
            <person name="Luo M."/>
            <person name="Yang T."/>
            <person name="Ammiraju J.S.S."/>
            <person name="Engler F."/>
            <person name="Soderlund C."/>
            <person name="Wing R.A."/>
            <person name="Palmer L.E."/>
            <person name="de la Bastide M."/>
            <person name="Spiegel L."/>
            <person name="Nascimento L."/>
            <person name="Zutavern T."/>
            <person name="O'Shaughnessy A."/>
            <person name="Dike S."/>
            <person name="Dedhia N."/>
            <person name="Preston R."/>
            <person name="Balija V."/>
            <person name="McCombie W.R."/>
            <person name="Chow T."/>
            <person name="Chen H."/>
            <person name="Chung M."/>
            <person name="Chen C."/>
            <person name="Shaw J."/>
            <person name="Wu H."/>
            <person name="Hsiao K."/>
            <person name="Chao Y."/>
            <person name="Chu M."/>
            <person name="Cheng C."/>
            <person name="Hour A."/>
            <person name="Lee P."/>
            <person name="Lin S."/>
            <person name="Lin Y."/>
            <person name="Liou J."/>
            <person name="Liu S."/>
            <person name="Hsing Y."/>
            <person name="Raghuvanshi S."/>
            <person name="Mohanty A."/>
            <person name="Bharti A.K."/>
            <person name="Gaur A."/>
            <person name="Gupta V."/>
            <person name="Kumar D."/>
            <person name="Ravi V."/>
            <person name="Vij S."/>
            <person name="Kapur A."/>
            <person name="Khurana P."/>
            <person name="Khurana P."/>
            <person name="Khurana J.P."/>
            <person name="Tyagi A.K."/>
            <person name="Gaikwad K."/>
            <person name="Singh A."/>
            <person name="Dalal V."/>
            <person name="Srivastava S."/>
            <person name="Dixit A."/>
            <person name="Pal A.K."/>
            <person name="Ghazi I.A."/>
            <person name="Yadav M."/>
            <person name="Pandit A."/>
            <person name="Bhargava A."/>
            <person name="Sureshbabu K."/>
            <person name="Batra K."/>
            <person name="Sharma T.R."/>
            <person name="Mohapatra T."/>
            <person name="Singh N.K."/>
            <person name="Messing J."/>
            <person name="Nelson A.B."/>
            <person name="Fuks G."/>
            <person name="Kavchok S."/>
            <person name="Keizer G."/>
            <person name="Linton E."/>
            <person name="Llaca V."/>
            <person name="Song R."/>
            <person name="Tanyolac B."/>
            <person name="Young S."/>
            <person name="Ho-Il K."/>
            <person name="Hahn J.H."/>
            <person name="Sangsakoo G."/>
            <person name="Vanavichit A."/>
            <person name="de Mattos Luiz.A.T."/>
            <person name="Zimmer P.D."/>
            <person name="Malone G."/>
            <person name="Dellagostin O."/>
            <person name="de Oliveira A.C."/>
            <person name="Bevan M."/>
            <person name="Bancroft I."/>
            <person name="Minx P."/>
            <person name="Cordum H."/>
            <person name="Wilson R."/>
            <person name="Cheng Z."/>
            <person name="Jin W."/>
            <person name="Jiang J."/>
            <person name="Leong S.A."/>
            <person name="Iwama H."/>
            <person name="Gojobori T."/>
            <person name="Itoh T."/>
            <person name="Niimura Y."/>
            <person name="Fujii Y."/>
            <person name="Habara T."/>
            <person name="Sakai H."/>
            <person name="Sato Y."/>
            <person name="Wilson G."/>
            <person name="Kumar K."/>
            <person name="McCouch S."/>
            <person name="Juretic N."/>
            <person name="Hoen D."/>
            <person name="Wright S."/>
            <person name="Bruskiewich R."/>
            <person name="Bureau T."/>
            <person name="Miyao A."/>
            <person name="Hirochika H."/>
            <person name="Nishikawa T."/>
            <person name="Kadowaki K."/>
            <person name="Sugiura M."/>
            <person name="Burr B."/>
            <person name="Sasaki T."/>
        </authorList>
    </citation>
    <scope>NUCLEOTIDE SEQUENCE [LARGE SCALE GENOMIC DNA]</scope>
    <source>
        <strain evidence="4">cv. Nipponbare</strain>
    </source>
</reference>
<reference evidence="2" key="1">
    <citation type="submission" date="2001-07" db="EMBL/GenBank/DDBJ databases">
        <title>Oryza sativa nipponbare(GA3) genomic DNA, chromosome 8, BAC clone:OJ1163_G08.</title>
        <authorList>
            <person name="Sasaki T."/>
            <person name="Matsumoto T."/>
            <person name="Yamamoto K."/>
        </authorList>
    </citation>
    <scope>NUCLEOTIDE SEQUENCE</scope>
</reference>
<feature type="region of interest" description="Disordered" evidence="1">
    <location>
        <begin position="27"/>
        <end position="63"/>
    </location>
</feature>
<reference evidence="4" key="4">
    <citation type="journal article" date="2008" name="Nucleic Acids Res.">
        <title>The rice annotation project database (RAP-DB): 2008 update.</title>
        <authorList>
            <consortium name="The rice annotation project (RAP)"/>
        </authorList>
    </citation>
    <scope>GENOME REANNOTATION</scope>
    <source>
        <strain evidence="4">cv. Nipponbare</strain>
    </source>
</reference>
<accession>Q7EZS4</accession>
<organism evidence="3 4">
    <name type="scientific">Oryza sativa subsp. japonica</name>
    <name type="common">Rice</name>
    <dbReference type="NCBI Taxonomy" id="39947"/>
    <lineage>
        <taxon>Eukaryota</taxon>
        <taxon>Viridiplantae</taxon>
        <taxon>Streptophyta</taxon>
        <taxon>Embryophyta</taxon>
        <taxon>Tracheophyta</taxon>
        <taxon>Spermatophyta</taxon>
        <taxon>Magnoliopsida</taxon>
        <taxon>Liliopsida</taxon>
        <taxon>Poales</taxon>
        <taxon>Poaceae</taxon>
        <taxon>BOP clade</taxon>
        <taxon>Oryzoideae</taxon>
        <taxon>Oryzeae</taxon>
        <taxon>Oryzinae</taxon>
        <taxon>Oryza</taxon>
        <taxon>Oryza sativa</taxon>
    </lineage>
</organism>
<dbReference type="AlphaFoldDB" id="Q7EZS4"/>
<dbReference type="EMBL" id="AP003886">
    <property type="protein sequence ID" value="BAD08869.1"/>
    <property type="molecule type" value="Genomic_DNA"/>
</dbReference>
<evidence type="ECO:0000256" key="1">
    <source>
        <dbReference type="SAM" id="MobiDB-lite"/>
    </source>
</evidence>
<dbReference type="EMBL" id="AP004591">
    <property type="protein sequence ID" value="BAD09635.1"/>
    <property type="molecule type" value="Genomic_DNA"/>
</dbReference>
<sequence length="63" mass="6634">MGCPVLVVADPDTPERAAADLAVPKHAAADLAVPEQRGGEEKGRRKTGEGRWRRGGGSAEARR</sequence>
<feature type="compositionally biased region" description="Basic and acidic residues" evidence="1">
    <location>
        <begin position="37"/>
        <end position="52"/>
    </location>
</feature>
<gene>
    <name evidence="3" type="primary">P0582D05.105</name>
    <name evidence="2" type="ORF">OJ1163_G08.41</name>
</gene>
<evidence type="ECO:0000313" key="4">
    <source>
        <dbReference type="Proteomes" id="UP000000763"/>
    </source>
</evidence>
<proteinExistence type="predicted"/>
<reference evidence="3" key="2">
    <citation type="submission" date="2001-12" db="EMBL/GenBank/DDBJ databases">
        <title>Oryza sativa nipponbare(GA3) genomic DNA, chromosome 8, PAC clone:P0582D05.</title>
        <authorList>
            <person name="Sasaki T."/>
            <person name="Matsumoto T."/>
            <person name="Yamamoto K."/>
        </authorList>
    </citation>
    <scope>NUCLEOTIDE SEQUENCE</scope>
</reference>